<dbReference type="HOGENOM" id="CLU_069356_15_10_11"/>
<evidence type="ECO:0000256" key="5">
    <source>
        <dbReference type="PROSITE-ProRule" id="PRU00335"/>
    </source>
</evidence>
<dbReference type="PROSITE" id="PS50977">
    <property type="entry name" value="HTH_TETR_2"/>
    <property type="match status" value="1"/>
</dbReference>
<accession>U5W2M4</accession>
<protein>
    <submittedName>
        <fullName evidence="8">TetR family transcriptional regulator</fullName>
    </submittedName>
</protein>
<dbReference type="InterPro" id="IPR036271">
    <property type="entry name" value="Tet_transcr_reg_TetR-rel_C_sf"/>
</dbReference>
<dbReference type="STRING" id="1246995.AFR_19420"/>
<proteinExistence type="predicted"/>
<gene>
    <name evidence="8" type="ORF">AFR_19420</name>
</gene>
<feature type="domain" description="HTH tetR-type" evidence="7">
    <location>
        <begin position="1"/>
        <end position="51"/>
    </location>
</feature>
<keyword evidence="3 5" id="KW-0238">DNA-binding</keyword>
<dbReference type="RefSeq" id="WP_023362528.1">
    <property type="nucleotide sequence ID" value="NC_022657.1"/>
</dbReference>
<evidence type="ECO:0000313" key="9">
    <source>
        <dbReference type="Proteomes" id="UP000017746"/>
    </source>
</evidence>
<evidence type="ECO:0000256" key="6">
    <source>
        <dbReference type="SAM" id="MobiDB-lite"/>
    </source>
</evidence>
<dbReference type="GO" id="GO:0003677">
    <property type="term" value="F:DNA binding"/>
    <property type="evidence" value="ECO:0007669"/>
    <property type="project" value="UniProtKB-UniRule"/>
</dbReference>
<name>U5W2M4_9ACTN</name>
<keyword evidence="1" id="KW-0678">Repressor</keyword>
<dbReference type="EMBL" id="CP006272">
    <property type="protein sequence ID" value="AGZ42156.1"/>
    <property type="molecule type" value="Genomic_DNA"/>
</dbReference>
<feature type="DNA-binding region" description="H-T-H motif" evidence="5">
    <location>
        <begin position="14"/>
        <end position="33"/>
    </location>
</feature>
<dbReference type="PATRIC" id="fig|1246995.3.peg.3942"/>
<dbReference type="eggNOG" id="COG1309">
    <property type="taxonomic scope" value="Bacteria"/>
</dbReference>
<sequence length="212" mass="22894">MLVVVARQGLEAASLRSVAEQAGLAIGSVRHYVDGHEELIIFAVGELGRRIRERVWSHAEPILASVAEGGDRAARRRHTVDLLAEWLPLDDMRRDEAALRHTFAAAARTRPELRPHAEAMREEMASLVARVLDAARAAGGLPAELDVELETVRLCALLDGLSVHPERCSPAMMTAVLERHLDSLGGQRVASSRSGSRPAAVRAAATPASKRS</sequence>
<evidence type="ECO:0000256" key="3">
    <source>
        <dbReference type="ARBA" id="ARBA00023125"/>
    </source>
</evidence>
<feature type="region of interest" description="Disordered" evidence="6">
    <location>
        <begin position="187"/>
        <end position="212"/>
    </location>
</feature>
<keyword evidence="9" id="KW-1185">Reference proteome</keyword>
<evidence type="ECO:0000256" key="4">
    <source>
        <dbReference type="ARBA" id="ARBA00023163"/>
    </source>
</evidence>
<evidence type="ECO:0000256" key="2">
    <source>
        <dbReference type="ARBA" id="ARBA00023015"/>
    </source>
</evidence>
<keyword evidence="2" id="KW-0805">Transcription regulation</keyword>
<dbReference type="Proteomes" id="UP000017746">
    <property type="component" value="Chromosome"/>
</dbReference>
<evidence type="ECO:0000259" key="7">
    <source>
        <dbReference type="PROSITE" id="PS50977"/>
    </source>
</evidence>
<dbReference type="InterPro" id="IPR039538">
    <property type="entry name" value="BetI_C"/>
</dbReference>
<dbReference type="SUPFAM" id="SSF48498">
    <property type="entry name" value="Tetracyclin repressor-like, C-terminal domain"/>
    <property type="match status" value="1"/>
</dbReference>
<dbReference type="AlphaFoldDB" id="U5W2M4"/>
<evidence type="ECO:0000313" key="8">
    <source>
        <dbReference type="EMBL" id="AGZ42156.1"/>
    </source>
</evidence>
<feature type="compositionally biased region" description="Low complexity" evidence="6">
    <location>
        <begin position="188"/>
        <end position="212"/>
    </location>
</feature>
<dbReference type="SUPFAM" id="SSF46689">
    <property type="entry name" value="Homeodomain-like"/>
    <property type="match status" value="1"/>
</dbReference>
<organism evidence="8 9">
    <name type="scientific">Actinoplanes friuliensis DSM 7358</name>
    <dbReference type="NCBI Taxonomy" id="1246995"/>
    <lineage>
        <taxon>Bacteria</taxon>
        <taxon>Bacillati</taxon>
        <taxon>Actinomycetota</taxon>
        <taxon>Actinomycetes</taxon>
        <taxon>Micromonosporales</taxon>
        <taxon>Micromonosporaceae</taxon>
        <taxon>Actinoplanes</taxon>
    </lineage>
</organism>
<dbReference type="Gene3D" id="1.10.357.10">
    <property type="entry name" value="Tetracycline Repressor, domain 2"/>
    <property type="match status" value="1"/>
</dbReference>
<dbReference type="InterPro" id="IPR001647">
    <property type="entry name" value="HTH_TetR"/>
</dbReference>
<dbReference type="KEGG" id="afs:AFR_19420"/>
<dbReference type="Pfam" id="PF13977">
    <property type="entry name" value="TetR_C_6"/>
    <property type="match status" value="1"/>
</dbReference>
<evidence type="ECO:0000256" key="1">
    <source>
        <dbReference type="ARBA" id="ARBA00022491"/>
    </source>
</evidence>
<reference evidence="8 9" key="1">
    <citation type="journal article" date="2014" name="J. Biotechnol.">
        <title>Complete genome sequence of the actinobacterium Actinoplanes friuliensis HAG 010964, producer of the lipopeptide antibiotic friulimycin.</title>
        <authorList>
            <person name="Ruckert C."/>
            <person name="Szczepanowski R."/>
            <person name="Albersmeier A."/>
            <person name="Goesmann A."/>
            <person name="Fischer N."/>
            <person name="Steinkamper A."/>
            <person name="Puhler A."/>
            <person name="Biener R."/>
            <person name="Schwartz D."/>
            <person name="Kalinowski J."/>
        </authorList>
    </citation>
    <scope>NUCLEOTIDE SEQUENCE [LARGE SCALE GENOMIC DNA]</scope>
    <source>
        <strain evidence="8 9">DSM 7358</strain>
    </source>
</reference>
<keyword evidence="4" id="KW-0804">Transcription</keyword>
<dbReference type="InterPro" id="IPR009057">
    <property type="entry name" value="Homeodomain-like_sf"/>
</dbReference>